<evidence type="ECO:0000256" key="5">
    <source>
        <dbReference type="SAM" id="Phobius"/>
    </source>
</evidence>
<keyword evidence="2 5" id="KW-0812">Transmembrane</keyword>
<dbReference type="InterPro" id="IPR007271">
    <property type="entry name" value="Nuc_sug_transpt"/>
</dbReference>
<feature type="transmembrane region" description="Helical" evidence="5">
    <location>
        <begin position="93"/>
        <end position="114"/>
    </location>
</feature>
<gene>
    <name evidence="6" type="ORF">WICPIJ_006559</name>
</gene>
<dbReference type="Proteomes" id="UP000774326">
    <property type="component" value="Unassembled WGS sequence"/>
</dbReference>
<feature type="transmembrane region" description="Helical" evidence="5">
    <location>
        <begin position="120"/>
        <end position="140"/>
    </location>
</feature>
<proteinExistence type="predicted"/>
<feature type="transmembrane region" description="Helical" evidence="5">
    <location>
        <begin position="221"/>
        <end position="240"/>
    </location>
</feature>
<keyword evidence="7" id="KW-1185">Reference proteome</keyword>
<dbReference type="EMBL" id="JAEUBG010003683">
    <property type="protein sequence ID" value="KAH3682466.1"/>
    <property type="molecule type" value="Genomic_DNA"/>
</dbReference>
<name>A0A9P8Q1U0_WICPI</name>
<organism evidence="6 7">
    <name type="scientific">Wickerhamomyces pijperi</name>
    <name type="common">Yeast</name>
    <name type="synonym">Pichia pijperi</name>
    <dbReference type="NCBI Taxonomy" id="599730"/>
    <lineage>
        <taxon>Eukaryota</taxon>
        <taxon>Fungi</taxon>
        <taxon>Dikarya</taxon>
        <taxon>Ascomycota</taxon>
        <taxon>Saccharomycotina</taxon>
        <taxon>Saccharomycetes</taxon>
        <taxon>Phaffomycetales</taxon>
        <taxon>Wickerhamomycetaceae</taxon>
        <taxon>Wickerhamomyces</taxon>
    </lineage>
</organism>
<keyword evidence="3 5" id="KW-1133">Transmembrane helix</keyword>
<evidence type="ECO:0000256" key="4">
    <source>
        <dbReference type="ARBA" id="ARBA00023136"/>
    </source>
</evidence>
<feature type="transmembrane region" description="Helical" evidence="5">
    <location>
        <begin position="260"/>
        <end position="280"/>
    </location>
</feature>
<evidence type="ECO:0000256" key="3">
    <source>
        <dbReference type="ARBA" id="ARBA00022989"/>
    </source>
</evidence>
<dbReference type="SUPFAM" id="SSF103481">
    <property type="entry name" value="Multidrug resistance efflux transporter EmrE"/>
    <property type="match status" value="1"/>
</dbReference>
<dbReference type="PIRSF" id="PIRSF036436">
    <property type="entry name" value="UCP036436"/>
    <property type="match status" value="1"/>
</dbReference>
<comment type="subcellular location">
    <subcellularLocation>
        <location evidence="1">Membrane</location>
        <topology evidence="1">Multi-pass membrane protein</topology>
    </subcellularLocation>
</comment>
<evidence type="ECO:0000313" key="7">
    <source>
        <dbReference type="Proteomes" id="UP000774326"/>
    </source>
</evidence>
<keyword evidence="4 5" id="KW-0472">Membrane</keyword>
<dbReference type="PANTHER" id="PTHR13146">
    <property type="match status" value="1"/>
</dbReference>
<feature type="transmembrane region" description="Helical" evidence="5">
    <location>
        <begin position="177"/>
        <end position="200"/>
    </location>
</feature>
<dbReference type="PANTHER" id="PTHR13146:SF0">
    <property type="entry name" value="SOLUTE CARRIER FAMILY 35 MEMBER F6"/>
    <property type="match status" value="1"/>
</dbReference>
<evidence type="ECO:0000256" key="2">
    <source>
        <dbReference type="ARBA" id="ARBA00022692"/>
    </source>
</evidence>
<sequence>MASSYYIPALALSLIATGCANSIFTKYQDQQTVPSGGTFTQPVLQTLQMFIGESCALLFFYFQFKLYSTPEYDRLTPSPLSDGKPPITRRATYLLAIPAACDLAGTTMMNLGLIYTPVSIYQMIRGALILFVALFSVVFLRRKISRVEWLSLFIVVIGITIVGLSGKKSQEKKDDSAFELIFGIMLILLGQIFTASQFVVEEHILSKFTIEPLKLVGYEGSFGVALTFAGMIILYVLLGVNNKGPFDMVNSFEEMFSNSAILYSSIAIMISICSFNFFGVTITSKLSATARSTIDTCRTMLVWFVSLALGWETFSAIQLSGFACLVFGTLVFNGAIEVQEGWLPAWFFEDQLAKVHVVDTLIDEQIERS</sequence>
<accession>A0A9P8Q1U0</accession>
<dbReference type="InterPro" id="IPR037185">
    <property type="entry name" value="EmrE-like"/>
</dbReference>
<evidence type="ECO:0000313" key="6">
    <source>
        <dbReference type="EMBL" id="KAH3682466.1"/>
    </source>
</evidence>
<dbReference type="GO" id="GO:0015165">
    <property type="term" value="F:pyrimidine nucleotide-sugar transmembrane transporter activity"/>
    <property type="evidence" value="ECO:0007669"/>
    <property type="project" value="InterPro"/>
</dbReference>
<feature type="transmembrane region" description="Helical" evidence="5">
    <location>
        <begin position="147"/>
        <end position="165"/>
    </location>
</feature>
<protein>
    <recommendedName>
        <fullName evidence="8">Sugar phosphate transporter domain-containing protein</fullName>
    </recommendedName>
</protein>
<dbReference type="Gene3D" id="1.10.3730.20">
    <property type="match status" value="1"/>
</dbReference>
<evidence type="ECO:0008006" key="8">
    <source>
        <dbReference type="Google" id="ProtNLM"/>
    </source>
</evidence>
<dbReference type="GO" id="GO:0000139">
    <property type="term" value="C:Golgi membrane"/>
    <property type="evidence" value="ECO:0007669"/>
    <property type="project" value="InterPro"/>
</dbReference>
<comment type="caution">
    <text evidence="6">The sequence shown here is derived from an EMBL/GenBank/DDBJ whole genome shotgun (WGS) entry which is preliminary data.</text>
</comment>
<dbReference type="InterPro" id="IPR012404">
    <property type="entry name" value="UCP036436"/>
</dbReference>
<reference evidence="6" key="2">
    <citation type="submission" date="2021-01" db="EMBL/GenBank/DDBJ databases">
        <authorList>
            <person name="Schikora-Tamarit M.A."/>
        </authorList>
    </citation>
    <scope>NUCLEOTIDE SEQUENCE</scope>
    <source>
        <strain evidence="6">CBS2887</strain>
    </source>
</reference>
<dbReference type="Pfam" id="PF04142">
    <property type="entry name" value="Nuc_sug_transp"/>
    <property type="match status" value="1"/>
</dbReference>
<feature type="transmembrane region" description="Helical" evidence="5">
    <location>
        <begin position="301"/>
        <end position="332"/>
    </location>
</feature>
<evidence type="ECO:0000256" key="1">
    <source>
        <dbReference type="ARBA" id="ARBA00004141"/>
    </source>
</evidence>
<dbReference type="OrthoDB" id="408493at2759"/>
<reference evidence="6" key="1">
    <citation type="journal article" date="2021" name="Open Biol.">
        <title>Shared evolutionary footprints suggest mitochondrial oxidative damage underlies multiple complex I losses in fungi.</title>
        <authorList>
            <person name="Schikora-Tamarit M.A."/>
            <person name="Marcet-Houben M."/>
            <person name="Nosek J."/>
            <person name="Gabaldon T."/>
        </authorList>
    </citation>
    <scope>NUCLEOTIDE SEQUENCE</scope>
    <source>
        <strain evidence="6">CBS2887</strain>
    </source>
</reference>
<dbReference type="AlphaFoldDB" id="A0A9P8Q1U0"/>